<reference evidence="3" key="1">
    <citation type="submission" date="2011-07" db="EMBL/GenBank/DDBJ databases">
        <authorList>
            <consortium name="Caenorhabditis brenneri Sequencing and Analysis Consortium"/>
            <person name="Wilson R.K."/>
        </authorList>
    </citation>
    <scope>NUCLEOTIDE SEQUENCE [LARGE SCALE GENOMIC DNA]</scope>
    <source>
        <strain evidence="3">PB2801</strain>
    </source>
</reference>
<name>G0P001_CAEBE</name>
<gene>
    <name evidence="2" type="ORF">CAEBREN_16044</name>
</gene>
<keyword evidence="1" id="KW-0732">Signal</keyword>
<keyword evidence="3" id="KW-1185">Reference proteome</keyword>
<dbReference type="EMBL" id="GL379994">
    <property type="protein sequence ID" value="EGT41397.1"/>
    <property type="molecule type" value="Genomic_DNA"/>
</dbReference>
<organism evidence="3">
    <name type="scientific">Caenorhabditis brenneri</name>
    <name type="common">Nematode worm</name>
    <dbReference type="NCBI Taxonomy" id="135651"/>
    <lineage>
        <taxon>Eukaryota</taxon>
        <taxon>Metazoa</taxon>
        <taxon>Ecdysozoa</taxon>
        <taxon>Nematoda</taxon>
        <taxon>Chromadorea</taxon>
        <taxon>Rhabditida</taxon>
        <taxon>Rhabditina</taxon>
        <taxon>Rhabditomorpha</taxon>
        <taxon>Rhabditoidea</taxon>
        <taxon>Rhabditidae</taxon>
        <taxon>Peloderinae</taxon>
        <taxon>Caenorhabditis</taxon>
    </lineage>
</organism>
<evidence type="ECO:0000313" key="2">
    <source>
        <dbReference type="EMBL" id="EGT41397.1"/>
    </source>
</evidence>
<proteinExistence type="predicted"/>
<feature type="signal peptide" evidence="1">
    <location>
        <begin position="1"/>
        <end position="18"/>
    </location>
</feature>
<evidence type="ECO:0000256" key="1">
    <source>
        <dbReference type="SAM" id="SignalP"/>
    </source>
</evidence>
<accession>G0P001</accession>
<sequence length="125" mass="13989">MWFPVLSLLLITTPSLQGNNDMTLPIKELHYKISKVVSKIVEESKVLPDPSELELAEKIEKVLEEYTEIDISSGLPELIELLELKEKADDLKTRHDPANRQYGNSTIPTANDSDLVTSLMIIDAG</sequence>
<dbReference type="HOGENOM" id="CLU_162886_0_0_1"/>
<protein>
    <recommendedName>
        <fullName evidence="4">Domain of unknown function WSN domain-containing protein</fullName>
    </recommendedName>
</protein>
<evidence type="ECO:0008006" key="4">
    <source>
        <dbReference type="Google" id="ProtNLM"/>
    </source>
</evidence>
<dbReference type="AlphaFoldDB" id="G0P001"/>
<dbReference type="Proteomes" id="UP000008068">
    <property type="component" value="Unassembled WGS sequence"/>
</dbReference>
<feature type="chain" id="PRO_5003406083" description="Domain of unknown function WSN domain-containing protein" evidence="1">
    <location>
        <begin position="19"/>
        <end position="125"/>
    </location>
</feature>
<dbReference type="InParanoid" id="G0P001"/>
<evidence type="ECO:0000313" key="3">
    <source>
        <dbReference type="Proteomes" id="UP000008068"/>
    </source>
</evidence>